<dbReference type="PANTHER" id="PTHR12096">
    <property type="entry name" value="NUCLEAR PROTEIN SKIP-RELATED"/>
    <property type="match status" value="1"/>
</dbReference>
<reference evidence="4" key="1">
    <citation type="journal article" date="2019" name="bioRxiv">
        <title>The Genome of the Zebra Mussel, Dreissena polymorpha: A Resource for Invasive Species Research.</title>
        <authorList>
            <person name="McCartney M.A."/>
            <person name="Auch B."/>
            <person name="Kono T."/>
            <person name="Mallez S."/>
            <person name="Zhang Y."/>
            <person name="Obille A."/>
            <person name="Becker A."/>
            <person name="Abrahante J.E."/>
            <person name="Garbe J."/>
            <person name="Badalamenti J.P."/>
            <person name="Herman A."/>
            <person name="Mangelson H."/>
            <person name="Liachko I."/>
            <person name="Sullivan S."/>
            <person name="Sone E.D."/>
            <person name="Koren S."/>
            <person name="Silverstein K.A.T."/>
            <person name="Beckman K.B."/>
            <person name="Gohl D.M."/>
        </authorList>
    </citation>
    <scope>NUCLEOTIDE SEQUENCE</scope>
    <source>
        <strain evidence="4">Duluth1</strain>
        <tissue evidence="4">Whole animal</tissue>
    </source>
</reference>
<comment type="similarity">
    <text evidence="1">Belongs to the SNW family.</text>
</comment>
<proteinExistence type="inferred from homology"/>
<comment type="caution">
    <text evidence="4">The sequence shown here is derived from an EMBL/GenBank/DDBJ whole genome shotgun (WGS) entry which is preliminary data.</text>
</comment>
<sequence length="532" mass="60685">MALKISDILPAPSTRIFDRDDEERQIRAQMQIAPVISNRAAPPYGHRKGWIPRSQDDFGDGGAFPEILVAQYPLGMGQKKSSSNALAVALDAQGKIKYDAIARHGHGKDKVVHSKFQDLVPKQIDEDDPSFERPDEDSVQENTEKTRMALEKLVSGKIAAAMPVRAAEKQAPAQYIRYTPSQQGVAYSSGAKQRIIRMVEAQKDPMEPPKFKVNKKIPRGPPSPPAPVMHSPNRKVTVKEQQEWKIPPCISNWKNPKGYTIPLDKRLAADGRGLQGVHINENFAKLAESLYIADRKAREAVETRAQTELKMAQKEKERKEEHLRQLAAKAREERAGIRRGDEKGEEEVGDRDEIRRERHKERQRDRNLARAAPDKRNRLQKERERDISEKIALGLPNTGAGQQEQFDQRLFNQSKGMDSGFGDDEGYNVYDKPWRADKEAAQHIYRPSRNKDKDTYGDDLDELMKTNRFVPDKGFTGADASRRREGPVQFERFEEEDPFGLDKFLKEAKTGQKRGAEDTRSSRDYDRKKRRE</sequence>
<evidence type="ECO:0000259" key="3">
    <source>
        <dbReference type="Pfam" id="PF02731"/>
    </source>
</evidence>
<feature type="region of interest" description="Disordered" evidence="2">
    <location>
        <begin position="310"/>
        <end position="404"/>
    </location>
</feature>
<dbReference type="Proteomes" id="UP000828390">
    <property type="component" value="Unassembled WGS sequence"/>
</dbReference>
<gene>
    <name evidence="4" type="ORF">DPMN_096645</name>
</gene>
<feature type="region of interest" description="Disordered" evidence="2">
    <location>
        <begin position="123"/>
        <end position="143"/>
    </location>
</feature>
<feature type="compositionally biased region" description="Basic and acidic residues" evidence="2">
    <location>
        <begin position="503"/>
        <end position="532"/>
    </location>
</feature>
<feature type="compositionally biased region" description="Basic and acidic residues" evidence="2">
    <location>
        <begin position="351"/>
        <end position="389"/>
    </location>
</feature>
<evidence type="ECO:0000256" key="1">
    <source>
        <dbReference type="ARBA" id="ARBA00010197"/>
    </source>
</evidence>
<protein>
    <recommendedName>
        <fullName evidence="3">SKI-interacting protein SKIP SNW domain-containing protein</fullName>
    </recommendedName>
</protein>
<feature type="compositionally biased region" description="Basic and acidic residues" evidence="2">
    <location>
        <begin position="310"/>
        <end position="342"/>
    </location>
</feature>
<dbReference type="InterPro" id="IPR004015">
    <property type="entry name" value="SKI-int_prot_SKIP_SNW-dom"/>
</dbReference>
<reference evidence="4" key="2">
    <citation type="submission" date="2020-11" db="EMBL/GenBank/DDBJ databases">
        <authorList>
            <person name="McCartney M.A."/>
            <person name="Auch B."/>
            <person name="Kono T."/>
            <person name="Mallez S."/>
            <person name="Becker A."/>
            <person name="Gohl D.M."/>
            <person name="Silverstein K.A.T."/>
            <person name="Koren S."/>
            <person name="Bechman K.B."/>
            <person name="Herman A."/>
            <person name="Abrahante J.E."/>
            <person name="Garbe J."/>
        </authorList>
    </citation>
    <scope>NUCLEOTIDE SEQUENCE</scope>
    <source>
        <strain evidence="4">Duluth1</strain>
        <tissue evidence="4">Whole animal</tissue>
    </source>
</reference>
<name>A0A9D4L9K2_DREPO</name>
<dbReference type="GO" id="GO:0000398">
    <property type="term" value="P:mRNA splicing, via spliceosome"/>
    <property type="evidence" value="ECO:0007669"/>
    <property type="project" value="InterPro"/>
</dbReference>
<evidence type="ECO:0000256" key="2">
    <source>
        <dbReference type="SAM" id="MobiDB-lite"/>
    </source>
</evidence>
<dbReference type="AlphaFoldDB" id="A0A9D4L9K2"/>
<evidence type="ECO:0000313" key="4">
    <source>
        <dbReference type="EMBL" id="KAH3854106.1"/>
    </source>
</evidence>
<evidence type="ECO:0000313" key="5">
    <source>
        <dbReference type="Proteomes" id="UP000828390"/>
    </source>
</evidence>
<dbReference type="InterPro" id="IPR017862">
    <property type="entry name" value="SKI-int_prot_SKIP"/>
</dbReference>
<feature type="compositionally biased region" description="Acidic residues" evidence="2">
    <location>
        <begin position="125"/>
        <end position="139"/>
    </location>
</feature>
<dbReference type="EMBL" id="JAIWYP010000003">
    <property type="protein sequence ID" value="KAH3854106.1"/>
    <property type="molecule type" value="Genomic_DNA"/>
</dbReference>
<dbReference type="GO" id="GO:0005681">
    <property type="term" value="C:spliceosomal complex"/>
    <property type="evidence" value="ECO:0007669"/>
    <property type="project" value="InterPro"/>
</dbReference>
<feature type="domain" description="SKI-interacting protein SKIP SNW" evidence="3">
    <location>
        <begin position="174"/>
        <end position="334"/>
    </location>
</feature>
<organism evidence="4 5">
    <name type="scientific">Dreissena polymorpha</name>
    <name type="common">Zebra mussel</name>
    <name type="synonym">Mytilus polymorpha</name>
    <dbReference type="NCBI Taxonomy" id="45954"/>
    <lineage>
        <taxon>Eukaryota</taxon>
        <taxon>Metazoa</taxon>
        <taxon>Spiralia</taxon>
        <taxon>Lophotrochozoa</taxon>
        <taxon>Mollusca</taxon>
        <taxon>Bivalvia</taxon>
        <taxon>Autobranchia</taxon>
        <taxon>Heteroconchia</taxon>
        <taxon>Euheterodonta</taxon>
        <taxon>Imparidentia</taxon>
        <taxon>Neoheterodontei</taxon>
        <taxon>Myida</taxon>
        <taxon>Dreissenoidea</taxon>
        <taxon>Dreissenidae</taxon>
        <taxon>Dreissena</taxon>
    </lineage>
</organism>
<accession>A0A9D4L9K2</accession>
<keyword evidence="5" id="KW-1185">Reference proteome</keyword>
<feature type="region of interest" description="Disordered" evidence="2">
    <location>
        <begin position="470"/>
        <end position="532"/>
    </location>
</feature>
<dbReference type="Pfam" id="PF02731">
    <property type="entry name" value="SKIP_SNW"/>
    <property type="match status" value="1"/>
</dbReference>
<feature type="region of interest" description="Disordered" evidence="2">
    <location>
        <begin position="206"/>
        <end position="233"/>
    </location>
</feature>
<dbReference type="OrthoDB" id="666364at2759"/>